<dbReference type="Gene3D" id="1.10.10.10">
    <property type="entry name" value="Winged helix-like DNA-binding domain superfamily/Winged helix DNA-binding domain"/>
    <property type="match status" value="1"/>
</dbReference>
<evidence type="ECO:0000259" key="1">
    <source>
        <dbReference type="Pfam" id="PF01022"/>
    </source>
</evidence>
<gene>
    <name evidence="2" type="ORF">GQS65_09265</name>
</gene>
<dbReference type="GO" id="GO:0003700">
    <property type="term" value="F:DNA-binding transcription factor activity"/>
    <property type="evidence" value="ECO:0007669"/>
    <property type="project" value="InterPro"/>
</dbReference>
<organism evidence="2 3">
    <name type="scientific">Halomarina oriensis</name>
    <dbReference type="NCBI Taxonomy" id="671145"/>
    <lineage>
        <taxon>Archaea</taxon>
        <taxon>Methanobacteriati</taxon>
        <taxon>Methanobacteriota</taxon>
        <taxon>Stenosarchaea group</taxon>
        <taxon>Halobacteria</taxon>
        <taxon>Halobacteriales</taxon>
        <taxon>Natronomonadaceae</taxon>
        <taxon>Halomarina</taxon>
    </lineage>
</organism>
<dbReference type="Pfam" id="PF01022">
    <property type="entry name" value="HTH_5"/>
    <property type="match status" value="1"/>
</dbReference>
<name>A0A6B0GIU2_9EURY</name>
<feature type="domain" description="HTH arsR-type" evidence="1">
    <location>
        <begin position="3"/>
        <end position="45"/>
    </location>
</feature>
<evidence type="ECO:0000313" key="2">
    <source>
        <dbReference type="EMBL" id="MWG34674.1"/>
    </source>
</evidence>
<protein>
    <submittedName>
        <fullName evidence="2">ArsR family transcriptional regulator</fullName>
    </submittedName>
</protein>
<dbReference type="RefSeq" id="WP_158204327.1">
    <property type="nucleotide sequence ID" value="NZ_WSZK01000015.1"/>
</dbReference>
<dbReference type="EMBL" id="WSZK01000015">
    <property type="protein sequence ID" value="MWG34674.1"/>
    <property type="molecule type" value="Genomic_DNA"/>
</dbReference>
<dbReference type="InterPro" id="IPR001845">
    <property type="entry name" value="HTH_ArsR_DNA-bd_dom"/>
</dbReference>
<dbReference type="InterPro" id="IPR036390">
    <property type="entry name" value="WH_DNA-bd_sf"/>
</dbReference>
<dbReference type="CDD" id="cd00090">
    <property type="entry name" value="HTH_ARSR"/>
    <property type="match status" value="1"/>
</dbReference>
<dbReference type="SUPFAM" id="SSF46785">
    <property type="entry name" value="Winged helix' DNA-binding domain"/>
    <property type="match status" value="1"/>
</dbReference>
<dbReference type="InterPro" id="IPR011991">
    <property type="entry name" value="ArsR-like_HTH"/>
</dbReference>
<proteinExistence type="predicted"/>
<accession>A0A6B0GIU2</accession>
<evidence type="ECO:0000313" key="3">
    <source>
        <dbReference type="Proteomes" id="UP000451471"/>
    </source>
</evidence>
<comment type="caution">
    <text evidence="2">The sequence shown here is derived from an EMBL/GenBank/DDBJ whole genome shotgun (WGS) entry which is preliminary data.</text>
</comment>
<sequence>MERRALLSALADGSSGVDRLVSATDLSPATVERHLVTLRANGFVEPLAGIAGGQYGLTDGVDRERW</sequence>
<reference evidence="2 3" key="1">
    <citation type="submission" date="2019-12" db="EMBL/GenBank/DDBJ databases">
        <title>Halocatena pleomorpha gen. nov. sp. nov., an extremely halophilic archaeon of family Halobacteriaceae isolated from saltpan soil.</title>
        <authorList>
            <person name="Pal Y."/>
            <person name="Verma A."/>
            <person name="Krishnamurthi S."/>
            <person name="Kumar P."/>
        </authorList>
    </citation>
    <scope>NUCLEOTIDE SEQUENCE [LARGE SCALE GENOMIC DNA]</scope>
    <source>
        <strain evidence="2 3">JCM 16495</strain>
    </source>
</reference>
<keyword evidence="3" id="KW-1185">Reference proteome</keyword>
<dbReference type="InterPro" id="IPR036388">
    <property type="entry name" value="WH-like_DNA-bd_sf"/>
</dbReference>
<dbReference type="Proteomes" id="UP000451471">
    <property type="component" value="Unassembled WGS sequence"/>
</dbReference>
<dbReference type="AlphaFoldDB" id="A0A6B0GIU2"/>